<name>A0A4R3V9U3_ROSSA</name>
<dbReference type="InterPro" id="IPR036291">
    <property type="entry name" value="NAD(P)-bd_dom_sf"/>
</dbReference>
<feature type="region of interest" description="Disordered" evidence="1">
    <location>
        <begin position="303"/>
        <end position="323"/>
    </location>
</feature>
<dbReference type="OrthoDB" id="112777at2"/>
<evidence type="ECO:0000313" key="3">
    <source>
        <dbReference type="EMBL" id="TCV01986.1"/>
    </source>
</evidence>
<proteinExistence type="predicted"/>
<gene>
    <name evidence="3" type="ORF">EV671_100521</name>
</gene>
<protein>
    <submittedName>
        <fullName evidence="3">Nucleoside-diphosphate-sugar epimerase</fullName>
    </submittedName>
</protein>
<organism evidence="3 4">
    <name type="scientific">Roseateles saccharophilus</name>
    <name type="common">Pseudomonas saccharophila</name>
    <dbReference type="NCBI Taxonomy" id="304"/>
    <lineage>
        <taxon>Bacteria</taxon>
        <taxon>Pseudomonadati</taxon>
        <taxon>Pseudomonadota</taxon>
        <taxon>Betaproteobacteria</taxon>
        <taxon>Burkholderiales</taxon>
        <taxon>Sphaerotilaceae</taxon>
        <taxon>Roseateles</taxon>
    </lineage>
</organism>
<accession>A0A4R3V9U3</accession>
<dbReference type="Gene3D" id="3.40.50.720">
    <property type="entry name" value="NAD(P)-binding Rossmann-like Domain"/>
    <property type="match status" value="1"/>
</dbReference>
<dbReference type="RefSeq" id="WP_132570364.1">
    <property type="nucleotide sequence ID" value="NZ_CBCSGL010000032.1"/>
</dbReference>
<dbReference type="EMBL" id="SMBU01000005">
    <property type="protein sequence ID" value="TCV01986.1"/>
    <property type="molecule type" value="Genomic_DNA"/>
</dbReference>
<feature type="compositionally biased region" description="Low complexity" evidence="1">
    <location>
        <begin position="303"/>
        <end position="314"/>
    </location>
</feature>
<dbReference type="InterPro" id="IPR016040">
    <property type="entry name" value="NAD(P)-bd_dom"/>
</dbReference>
<keyword evidence="4" id="KW-1185">Reference proteome</keyword>
<evidence type="ECO:0000313" key="4">
    <source>
        <dbReference type="Proteomes" id="UP000295110"/>
    </source>
</evidence>
<evidence type="ECO:0000256" key="1">
    <source>
        <dbReference type="SAM" id="MobiDB-lite"/>
    </source>
</evidence>
<evidence type="ECO:0000259" key="2">
    <source>
        <dbReference type="Pfam" id="PF13460"/>
    </source>
</evidence>
<dbReference type="SUPFAM" id="SSF51735">
    <property type="entry name" value="NAD(P)-binding Rossmann-fold domains"/>
    <property type="match status" value="1"/>
</dbReference>
<dbReference type="Proteomes" id="UP000295110">
    <property type="component" value="Unassembled WGS sequence"/>
</dbReference>
<comment type="caution">
    <text evidence="3">The sequence shown here is derived from an EMBL/GenBank/DDBJ whole genome shotgun (WGS) entry which is preliminary data.</text>
</comment>
<dbReference type="Pfam" id="PF13460">
    <property type="entry name" value="NAD_binding_10"/>
    <property type="match status" value="1"/>
</dbReference>
<dbReference type="AlphaFoldDB" id="A0A4R3V9U3"/>
<reference evidence="3 4" key="1">
    <citation type="submission" date="2019-03" db="EMBL/GenBank/DDBJ databases">
        <title>Genomic Encyclopedia of Type Strains, Phase IV (KMG-IV): sequencing the most valuable type-strain genomes for metagenomic binning, comparative biology and taxonomic classification.</title>
        <authorList>
            <person name="Goeker M."/>
        </authorList>
    </citation>
    <scope>NUCLEOTIDE SEQUENCE [LARGE SCALE GENOMIC DNA]</scope>
    <source>
        <strain evidence="3 4">DSM 654</strain>
    </source>
</reference>
<sequence>MPTVLILGAAGRIGRSLALAFARAGWRTLAVARRPLPQELAGVEALRLDALQVDELVAAAAGASVVVNALNAPYHRWDELALPLARAAQAVALRLGALLMLPGNVYSFGRELPAVLKPDTPEAGNTPKARLRIEMEAGMAATPGLDSVVIRAGDFFGGSGTGSWFDLAVTSRLHRGRVVYPGRTDVAHAWAYLPDLAQAFVAVAGRRAQLKGHRRLHFEGHTLTGAQLTEALATACRRPLRTAGLPWGLIRLASPLVPSWRAILEMRYLWERPHRLDGLALQALAGPLPATPLHEALAAALAPAGQPPGAKAQPSRFSSRPAS</sequence>
<feature type="domain" description="NAD(P)-binding" evidence="2">
    <location>
        <begin position="8"/>
        <end position="78"/>
    </location>
</feature>